<keyword evidence="2" id="KW-1185">Reference proteome</keyword>
<reference evidence="1 2" key="1">
    <citation type="journal article" date="2018" name="Front. Plant Sci.">
        <title>Red Clover (Trifolium pratense) and Zigzag Clover (T. medium) - A Picture of Genomic Similarities and Differences.</title>
        <authorList>
            <person name="Dluhosova J."/>
            <person name="Istvanek J."/>
            <person name="Nedelnik J."/>
            <person name="Repkova J."/>
        </authorList>
    </citation>
    <scope>NUCLEOTIDE SEQUENCE [LARGE SCALE GENOMIC DNA]</scope>
    <source>
        <strain evidence="2">cv. 10/8</strain>
        <tissue evidence="1">Leaf</tissue>
    </source>
</reference>
<dbReference type="EMBL" id="LXQA010360608">
    <property type="protein sequence ID" value="MCI46657.1"/>
    <property type="molecule type" value="Genomic_DNA"/>
</dbReference>
<protein>
    <submittedName>
        <fullName evidence="1">Uncharacterized protein</fullName>
    </submittedName>
</protein>
<dbReference type="AlphaFoldDB" id="A0A392SE22"/>
<name>A0A392SE22_9FABA</name>
<evidence type="ECO:0000313" key="2">
    <source>
        <dbReference type="Proteomes" id="UP000265520"/>
    </source>
</evidence>
<dbReference type="Proteomes" id="UP000265520">
    <property type="component" value="Unassembled WGS sequence"/>
</dbReference>
<organism evidence="1 2">
    <name type="scientific">Trifolium medium</name>
    <dbReference type="NCBI Taxonomy" id="97028"/>
    <lineage>
        <taxon>Eukaryota</taxon>
        <taxon>Viridiplantae</taxon>
        <taxon>Streptophyta</taxon>
        <taxon>Embryophyta</taxon>
        <taxon>Tracheophyta</taxon>
        <taxon>Spermatophyta</taxon>
        <taxon>Magnoliopsida</taxon>
        <taxon>eudicotyledons</taxon>
        <taxon>Gunneridae</taxon>
        <taxon>Pentapetalae</taxon>
        <taxon>rosids</taxon>
        <taxon>fabids</taxon>
        <taxon>Fabales</taxon>
        <taxon>Fabaceae</taxon>
        <taxon>Papilionoideae</taxon>
        <taxon>50 kb inversion clade</taxon>
        <taxon>NPAAA clade</taxon>
        <taxon>Hologalegina</taxon>
        <taxon>IRL clade</taxon>
        <taxon>Trifolieae</taxon>
        <taxon>Trifolium</taxon>
    </lineage>
</organism>
<sequence>RSAFLSTVVPSRCSRRTGGAIKPKGVATPPPAVGVFPRHGLDRKPLVFWGCVTGRWACKLLDSVVLFIHCEGPFSGLDRCQEG</sequence>
<feature type="non-terminal residue" evidence="1">
    <location>
        <position position="1"/>
    </location>
</feature>
<proteinExistence type="predicted"/>
<comment type="caution">
    <text evidence="1">The sequence shown here is derived from an EMBL/GenBank/DDBJ whole genome shotgun (WGS) entry which is preliminary data.</text>
</comment>
<accession>A0A392SE22</accession>
<evidence type="ECO:0000313" key="1">
    <source>
        <dbReference type="EMBL" id="MCI46657.1"/>
    </source>
</evidence>